<name>A0A3B0FUN3_PSEPS</name>
<accession>A0A3B0FUN3</accession>
<dbReference type="GO" id="GO:0000160">
    <property type="term" value="P:phosphorelay signal transduction system"/>
    <property type="evidence" value="ECO:0007669"/>
    <property type="project" value="InterPro"/>
</dbReference>
<organism evidence="8 9">
    <name type="scientific">Pseudarthrobacter phenanthrenivorans</name>
    <name type="common">Arthrobacter phenanthrenivorans</name>
    <dbReference type="NCBI Taxonomy" id="361575"/>
    <lineage>
        <taxon>Bacteria</taxon>
        <taxon>Bacillati</taxon>
        <taxon>Actinomycetota</taxon>
        <taxon>Actinomycetes</taxon>
        <taxon>Micrococcales</taxon>
        <taxon>Micrococcaceae</taxon>
        <taxon>Pseudarthrobacter</taxon>
    </lineage>
</organism>
<dbReference type="InterPro" id="IPR011006">
    <property type="entry name" value="CheY-like_superfamily"/>
</dbReference>
<gene>
    <name evidence="8" type="ORF">D7Z96_05955</name>
</gene>
<protein>
    <submittedName>
        <fullName evidence="8">DNA-binding response regulator</fullName>
    </submittedName>
</protein>
<keyword evidence="1 5" id="KW-0597">Phosphoprotein</keyword>
<feature type="domain" description="HTH luxR-type" evidence="6">
    <location>
        <begin position="171"/>
        <end position="236"/>
    </location>
</feature>
<sequence length="241" mass="25172">MEDEPGPYGPAWAGPGEAKVRVVLADDERLVRAGLSLLLAAEPDLEVVGEAANGAECLAVAGTTRPDVVVMDIRMPVMDGIEATTRLTADGLGGGDGVPAVLILTTFSEDHNVTTAMRAGAAGFLLKNSAPQTLATAIRALAKGDGWLDPAITRSLLRHFSSRAADGQSVPTADISVLTAREREVLGAMAVGLKNAEIANKLFLSETTVKTHVHRILLKLGLSDRSQAVAVAYRSGLIRSD</sequence>
<dbReference type="Gene3D" id="3.40.50.2300">
    <property type="match status" value="1"/>
</dbReference>
<evidence type="ECO:0000256" key="5">
    <source>
        <dbReference type="PROSITE-ProRule" id="PRU00169"/>
    </source>
</evidence>
<dbReference type="Proteomes" id="UP000273159">
    <property type="component" value="Unassembled WGS sequence"/>
</dbReference>
<evidence type="ECO:0000256" key="4">
    <source>
        <dbReference type="ARBA" id="ARBA00023163"/>
    </source>
</evidence>
<dbReference type="EMBL" id="RBNH01000004">
    <property type="protein sequence ID" value="RKO25351.1"/>
    <property type="molecule type" value="Genomic_DNA"/>
</dbReference>
<evidence type="ECO:0000313" key="9">
    <source>
        <dbReference type="Proteomes" id="UP000273159"/>
    </source>
</evidence>
<dbReference type="InterPro" id="IPR039420">
    <property type="entry name" value="WalR-like"/>
</dbReference>
<comment type="caution">
    <text evidence="8">The sequence shown here is derived from an EMBL/GenBank/DDBJ whole genome shotgun (WGS) entry which is preliminary data.</text>
</comment>
<feature type="domain" description="Response regulatory" evidence="7">
    <location>
        <begin position="21"/>
        <end position="142"/>
    </location>
</feature>
<dbReference type="OMA" id="RQRISCP"/>
<reference evidence="8 9" key="1">
    <citation type="submission" date="2018-10" db="EMBL/GenBank/DDBJ databases">
        <title>Genome-guide identification and characterization of bacteria that degrade polycyclic aromatic hydrocarbons and resist hexavalent chromium simultaneously.</title>
        <authorList>
            <person name="Feng H."/>
        </authorList>
    </citation>
    <scope>NUCLEOTIDE SEQUENCE [LARGE SCALE GENOMIC DNA]</scope>
    <source>
        <strain evidence="8 9">J015</strain>
    </source>
</reference>
<dbReference type="RefSeq" id="WP_013602021.1">
    <property type="nucleotide sequence ID" value="NZ_RBNH01000004.1"/>
</dbReference>
<keyword evidence="4" id="KW-0804">Transcription</keyword>
<dbReference type="SUPFAM" id="SSF52172">
    <property type="entry name" value="CheY-like"/>
    <property type="match status" value="1"/>
</dbReference>
<evidence type="ECO:0000259" key="7">
    <source>
        <dbReference type="PROSITE" id="PS50110"/>
    </source>
</evidence>
<dbReference type="PANTHER" id="PTHR43214">
    <property type="entry name" value="TWO-COMPONENT RESPONSE REGULATOR"/>
    <property type="match status" value="1"/>
</dbReference>
<dbReference type="GO" id="GO:0003677">
    <property type="term" value="F:DNA binding"/>
    <property type="evidence" value="ECO:0007669"/>
    <property type="project" value="UniProtKB-KW"/>
</dbReference>
<dbReference type="InterPro" id="IPR058245">
    <property type="entry name" value="NreC/VraR/RcsB-like_REC"/>
</dbReference>
<evidence type="ECO:0000313" key="8">
    <source>
        <dbReference type="EMBL" id="RKO25351.1"/>
    </source>
</evidence>
<dbReference type="PROSITE" id="PS50043">
    <property type="entry name" value="HTH_LUXR_2"/>
    <property type="match status" value="1"/>
</dbReference>
<dbReference type="PROSITE" id="PS00622">
    <property type="entry name" value="HTH_LUXR_1"/>
    <property type="match status" value="1"/>
</dbReference>
<dbReference type="Pfam" id="PF00072">
    <property type="entry name" value="Response_reg"/>
    <property type="match status" value="1"/>
</dbReference>
<proteinExistence type="predicted"/>
<dbReference type="CDD" id="cd17535">
    <property type="entry name" value="REC_NarL-like"/>
    <property type="match status" value="1"/>
</dbReference>
<dbReference type="Pfam" id="PF00196">
    <property type="entry name" value="GerE"/>
    <property type="match status" value="1"/>
</dbReference>
<keyword evidence="3 8" id="KW-0238">DNA-binding</keyword>
<dbReference type="SMART" id="SM00421">
    <property type="entry name" value="HTH_LUXR"/>
    <property type="match status" value="1"/>
</dbReference>
<keyword evidence="2" id="KW-0805">Transcription regulation</keyword>
<dbReference type="InterPro" id="IPR001789">
    <property type="entry name" value="Sig_transdc_resp-reg_receiver"/>
</dbReference>
<reference evidence="9" key="2">
    <citation type="submission" date="2018-10" db="EMBL/GenBank/DDBJ databases">
        <authorList>
            <person name="Wang Y."/>
            <person name="Wang J."/>
            <person name="Yang X."/>
            <person name="Wang Z."/>
            <person name="Huang Y."/>
        </authorList>
    </citation>
    <scope>NUCLEOTIDE SEQUENCE [LARGE SCALE GENOMIC DNA]</scope>
    <source>
        <strain evidence="9">J015</strain>
    </source>
</reference>
<evidence type="ECO:0000259" key="6">
    <source>
        <dbReference type="PROSITE" id="PS50043"/>
    </source>
</evidence>
<dbReference type="InterPro" id="IPR016032">
    <property type="entry name" value="Sig_transdc_resp-reg_C-effctor"/>
</dbReference>
<evidence type="ECO:0000256" key="3">
    <source>
        <dbReference type="ARBA" id="ARBA00023125"/>
    </source>
</evidence>
<dbReference type="SUPFAM" id="SSF46894">
    <property type="entry name" value="C-terminal effector domain of the bipartite response regulators"/>
    <property type="match status" value="1"/>
</dbReference>
<dbReference type="InterPro" id="IPR000792">
    <property type="entry name" value="Tscrpt_reg_LuxR_C"/>
</dbReference>
<dbReference type="PROSITE" id="PS50110">
    <property type="entry name" value="RESPONSE_REGULATORY"/>
    <property type="match status" value="1"/>
</dbReference>
<dbReference type="CDD" id="cd06170">
    <property type="entry name" value="LuxR_C_like"/>
    <property type="match status" value="1"/>
</dbReference>
<dbReference type="PANTHER" id="PTHR43214:SF24">
    <property type="entry name" value="TRANSCRIPTIONAL REGULATORY PROTEIN NARL-RELATED"/>
    <property type="match status" value="1"/>
</dbReference>
<dbReference type="AlphaFoldDB" id="A0A3B0FUN3"/>
<dbReference type="GO" id="GO:0006355">
    <property type="term" value="P:regulation of DNA-templated transcription"/>
    <property type="evidence" value="ECO:0007669"/>
    <property type="project" value="InterPro"/>
</dbReference>
<dbReference type="PRINTS" id="PR00038">
    <property type="entry name" value="HTHLUXR"/>
</dbReference>
<dbReference type="SMART" id="SM00448">
    <property type="entry name" value="REC"/>
    <property type="match status" value="1"/>
</dbReference>
<evidence type="ECO:0000256" key="1">
    <source>
        <dbReference type="ARBA" id="ARBA00022553"/>
    </source>
</evidence>
<feature type="modified residue" description="4-aspartylphosphate" evidence="5">
    <location>
        <position position="72"/>
    </location>
</feature>
<evidence type="ECO:0000256" key="2">
    <source>
        <dbReference type="ARBA" id="ARBA00023015"/>
    </source>
</evidence>